<evidence type="ECO:0000256" key="1">
    <source>
        <dbReference type="SAM" id="Phobius"/>
    </source>
</evidence>
<proteinExistence type="predicted"/>
<feature type="transmembrane region" description="Helical" evidence="1">
    <location>
        <begin position="177"/>
        <end position="200"/>
    </location>
</feature>
<gene>
    <name evidence="2" type="ORF">PXC00_02645</name>
</gene>
<evidence type="ECO:0000313" key="3">
    <source>
        <dbReference type="Proteomes" id="UP001300604"/>
    </source>
</evidence>
<keyword evidence="3" id="KW-1185">Reference proteome</keyword>
<evidence type="ECO:0000313" key="2">
    <source>
        <dbReference type="EMBL" id="WOC32792.1"/>
    </source>
</evidence>
<organism evidence="2 3">
    <name type="scientific">Caproicibacterium argilliputei</name>
    <dbReference type="NCBI Taxonomy" id="3030016"/>
    <lineage>
        <taxon>Bacteria</taxon>
        <taxon>Bacillati</taxon>
        <taxon>Bacillota</taxon>
        <taxon>Clostridia</taxon>
        <taxon>Eubacteriales</taxon>
        <taxon>Oscillospiraceae</taxon>
        <taxon>Caproicibacterium</taxon>
    </lineage>
</organism>
<dbReference type="PANTHER" id="PTHR41309:SF2">
    <property type="entry name" value="MEMBRANE PROTEIN"/>
    <property type="match status" value="1"/>
</dbReference>
<name>A0AA97H334_9FIRM</name>
<dbReference type="RefSeq" id="WP_275845693.1">
    <property type="nucleotide sequence ID" value="NZ_CP135996.1"/>
</dbReference>
<reference evidence="2" key="1">
    <citation type="submission" date="2023-09" db="EMBL/GenBank/DDBJ databases">
        <authorList>
            <person name="Zeng C."/>
        </authorList>
    </citation>
    <scope>NUCLEOTIDE SEQUENCE</scope>
    <source>
        <strain evidence="2">ZCY20-5</strain>
    </source>
</reference>
<dbReference type="Pfam" id="PF13346">
    <property type="entry name" value="ABC2_membrane_5"/>
    <property type="match status" value="1"/>
</dbReference>
<dbReference type="AlphaFoldDB" id="A0AA97H334"/>
<keyword evidence="1" id="KW-0812">Transmembrane</keyword>
<sequence length="205" mass="22443">MKALLLKDFYVIIKQMKVFLVLIVLFAFLPGTSMTVFAIVYAALLPFTALAYDDRAKWDTYARMLPYPETSAVMSKYVLGYLLMAGSVPVAILGGVFKMLVFKDGTNFNEEALQIGLSVLCGLLFLAIELPFVYRFGVEKGRLVFIGLCAILGGVAGAYFAVNDGSLHFPAMSESLFIVIACVAVAALQALSVFLSVRFYKAQKK</sequence>
<dbReference type="PANTHER" id="PTHR41309">
    <property type="entry name" value="MEMBRANE PROTEIN-RELATED"/>
    <property type="match status" value="1"/>
</dbReference>
<keyword evidence="1" id="KW-1133">Transmembrane helix</keyword>
<dbReference type="InterPro" id="IPR025699">
    <property type="entry name" value="ABC2_memb-like"/>
</dbReference>
<reference evidence="2" key="2">
    <citation type="submission" date="2024-06" db="EMBL/GenBank/DDBJ databases">
        <title>Caproicibacterium argilliputei sp. nov, a novel caproic acid producing anaerobic bacterium isolated from pit mud.</title>
        <authorList>
            <person name="Xia S."/>
        </authorList>
    </citation>
    <scope>NUCLEOTIDE SEQUENCE</scope>
    <source>
        <strain evidence="2">ZCY20-5</strain>
    </source>
</reference>
<dbReference type="KEGG" id="carl:PXC00_02645"/>
<keyword evidence="1" id="KW-0472">Membrane</keyword>
<feature type="transmembrane region" description="Helical" evidence="1">
    <location>
        <begin position="112"/>
        <end position="134"/>
    </location>
</feature>
<feature type="transmembrane region" description="Helical" evidence="1">
    <location>
        <begin position="73"/>
        <end position="92"/>
    </location>
</feature>
<protein>
    <submittedName>
        <fullName evidence="2">ABC-2 transporter permease</fullName>
    </submittedName>
</protein>
<dbReference type="Proteomes" id="UP001300604">
    <property type="component" value="Chromosome"/>
</dbReference>
<feature type="transmembrane region" description="Helical" evidence="1">
    <location>
        <begin position="143"/>
        <end position="162"/>
    </location>
</feature>
<dbReference type="EMBL" id="CP135996">
    <property type="protein sequence ID" value="WOC32792.1"/>
    <property type="molecule type" value="Genomic_DNA"/>
</dbReference>
<accession>A0AA97H334</accession>